<comment type="caution">
    <text evidence="6">The sequence shown here is derived from an EMBL/GenBank/DDBJ whole genome shotgun (WGS) entry which is preliminary data.</text>
</comment>
<dbReference type="Gene3D" id="3.30.70.1730">
    <property type="match status" value="1"/>
</dbReference>
<keyword evidence="5" id="KW-0699">rRNA-binding</keyword>
<dbReference type="HAMAP" id="MF_00362">
    <property type="entry name" value="Ribosomal_uL10"/>
    <property type="match status" value="1"/>
</dbReference>
<dbReference type="AlphaFoldDB" id="A0A923MHW6"/>
<reference evidence="6" key="1">
    <citation type="submission" date="2020-08" db="EMBL/GenBank/DDBJ databases">
        <title>Genome public.</title>
        <authorList>
            <person name="Liu C."/>
            <person name="Sun Q."/>
        </authorList>
    </citation>
    <scope>NUCLEOTIDE SEQUENCE</scope>
    <source>
        <strain evidence="6">BX15</strain>
    </source>
</reference>
<dbReference type="RefSeq" id="WP_187013631.1">
    <property type="nucleotide sequence ID" value="NZ_JACOQI010000002.1"/>
</dbReference>
<comment type="function">
    <text evidence="5">Forms part of the ribosomal stalk, playing a central role in the interaction of the ribosome with GTP-bound translation factors.</text>
</comment>
<gene>
    <name evidence="5" type="primary">rplJ</name>
    <name evidence="6" type="ORF">H8Z83_02665</name>
</gene>
<dbReference type="InterPro" id="IPR001790">
    <property type="entry name" value="Ribosomal_uL10"/>
</dbReference>
<dbReference type="NCBIfam" id="NF000955">
    <property type="entry name" value="PRK00099.1-1"/>
    <property type="match status" value="1"/>
</dbReference>
<evidence type="ECO:0000256" key="3">
    <source>
        <dbReference type="ARBA" id="ARBA00023274"/>
    </source>
</evidence>
<dbReference type="GO" id="GO:0006412">
    <property type="term" value="P:translation"/>
    <property type="evidence" value="ECO:0007669"/>
    <property type="project" value="UniProtKB-UniRule"/>
</dbReference>
<keyword evidence="2 5" id="KW-0689">Ribosomal protein</keyword>
<organism evidence="6 7">
    <name type="scientific">Dysosmobacter segnis</name>
    <dbReference type="NCBI Taxonomy" id="2763042"/>
    <lineage>
        <taxon>Bacteria</taxon>
        <taxon>Bacillati</taxon>
        <taxon>Bacillota</taxon>
        <taxon>Clostridia</taxon>
        <taxon>Eubacteriales</taxon>
        <taxon>Oscillospiraceae</taxon>
        <taxon>Dysosmobacter</taxon>
    </lineage>
</organism>
<dbReference type="EMBL" id="JACOQI010000002">
    <property type="protein sequence ID" value="MBC5769247.1"/>
    <property type="molecule type" value="Genomic_DNA"/>
</dbReference>
<evidence type="ECO:0000313" key="6">
    <source>
        <dbReference type="EMBL" id="MBC5769247.1"/>
    </source>
</evidence>
<evidence type="ECO:0000256" key="4">
    <source>
        <dbReference type="ARBA" id="ARBA00035202"/>
    </source>
</evidence>
<sequence length="178" mass="18677">MPNAKVLSEKQAIVAELTEKIQKATAGVIVDYKGITVEEDTALRKECREGGVDYAVVKNTLLRFAFNNTGLNDLDDLLNGTTSLALADDPVAPARVMADYAKKLDGKFEIKGGFMDGKPVDLATIQSLASIPALPVLQAQVLGTMLAPITGLAVVLKQIAEKNGAPAEEAAAEAPAAE</sequence>
<evidence type="ECO:0000256" key="1">
    <source>
        <dbReference type="ARBA" id="ARBA00008889"/>
    </source>
</evidence>
<dbReference type="CDD" id="cd05797">
    <property type="entry name" value="Ribosomal_L10"/>
    <property type="match status" value="1"/>
</dbReference>
<proteinExistence type="inferred from homology"/>
<keyword evidence="5" id="KW-0694">RNA-binding</keyword>
<dbReference type="InterPro" id="IPR047865">
    <property type="entry name" value="Ribosomal_uL10_bac_type"/>
</dbReference>
<dbReference type="InterPro" id="IPR022973">
    <property type="entry name" value="Ribosomal_uL10_bac"/>
</dbReference>
<evidence type="ECO:0000256" key="2">
    <source>
        <dbReference type="ARBA" id="ARBA00022980"/>
    </source>
</evidence>
<dbReference type="PROSITE" id="PS01109">
    <property type="entry name" value="RIBOSOMAL_L10"/>
    <property type="match status" value="1"/>
</dbReference>
<accession>A0A923MHW6</accession>
<dbReference type="SUPFAM" id="SSF160369">
    <property type="entry name" value="Ribosomal protein L10-like"/>
    <property type="match status" value="1"/>
</dbReference>
<name>A0A923MHW6_9FIRM</name>
<evidence type="ECO:0000256" key="5">
    <source>
        <dbReference type="HAMAP-Rule" id="MF_00362"/>
    </source>
</evidence>
<dbReference type="Proteomes" id="UP000620327">
    <property type="component" value="Unassembled WGS sequence"/>
</dbReference>
<dbReference type="InterPro" id="IPR043141">
    <property type="entry name" value="Ribosomal_uL10-like_sf"/>
</dbReference>
<dbReference type="GO" id="GO:0070180">
    <property type="term" value="F:large ribosomal subunit rRNA binding"/>
    <property type="evidence" value="ECO:0007669"/>
    <property type="project" value="UniProtKB-UniRule"/>
</dbReference>
<dbReference type="Pfam" id="PF00466">
    <property type="entry name" value="Ribosomal_L10"/>
    <property type="match status" value="1"/>
</dbReference>
<evidence type="ECO:0000313" key="7">
    <source>
        <dbReference type="Proteomes" id="UP000620327"/>
    </source>
</evidence>
<dbReference type="GO" id="GO:0003735">
    <property type="term" value="F:structural constituent of ribosome"/>
    <property type="evidence" value="ECO:0007669"/>
    <property type="project" value="InterPro"/>
</dbReference>
<keyword evidence="3 5" id="KW-0687">Ribonucleoprotein</keyword>
<dbReference type="GO" id="GO:0015934">
    <property type="term" value="C:large ribosomal subunit"/>
    <property type="evidence" value="ECO:0007669"/>
    <property type="project" value="InterPro"/>
</dbReference>
<dbReference type="PANTHER" id="PTHR11560">
    <property type="entry name" value="39S RIBOSOMAL PROTEIN L10, MITOCHONDRIAL"/>
    <property type="match status" value="1"/>
</dbReference>
<protein>
    <recommendedName>
        <fullName evidence="4 5">Large ribosomal subunit protein uL10</fullName>
    </recommendedName>
</protein>
<dbReference type="InterPro" id="IPR002363">
    <property type="entry name" value="Ribosomal_uL10_CS_bac"/>
</dbReference>
<comment type="subunit">
    <text evidence="5">Part of the ribosomal stalk of the 50S ribosomal subunit. The N-terminus interacts with L11 and the large rRNA to form the base of the stalk. The C-terminus forms an elongated spine to which L12 dimers bind in a sequential fashion forming a multimeric L10(L12)X complex.</text>
</comment>
<comment type="similarity">
    <text evidence="1 5">Belongs to the universal ribosomal protein uL10 family.</text>
</comment>
<keyword evidence="7" id="KW-1185">Reference proteome</keyword>